<proteinExistence type="predicted"/>
<dbReference type="EMBL" id="SMLG01000037">
    <property type="protein sequence ID" value="TDE41411.1"/>
    <property type="molecule type" value="Genomic_DNA"/>
</dbReference>
<evidence type="ECO:0000313" key="2">
    <source>
        <dbReference type="Proteomes" id="UP000294814"/>
    </source>
</evidence>
<gene>
    <name evidence="1" type="ORF">E0I26_16410</name>
</gene>
<comment type="caution">
    <text evidence="1">The sequence shown here is derived from an EMBL/GenBank/DDBJ whole genome shotgun (WGS) entry which is preliminary data.</text>
</comment>
<dbReference type="Proteomes" id="UP000294814">
    <property type="component" value="Unassembled WGS sequence"/>
</dbReference>
<organism evidence="1 2">
    <name type="scientific">Flavobacterium rhamnosiphilum</name>
    <dbReference type="NCBI Taxonomy" id="2541724"/>
    <lineage>
        <taxon>Bacteria</taxon>
        <taxon>Pseudomonadati</taxon>
        <taxon>Bacteroidota</taxon>
        <taxon>Flavobacteriia</taxon>
        <taxon>Flavobacteriales</taxon>
        <taxon>Flavobacteriaceae</taxon>
        <taxon>Flavobacterium</taxon>
    </lineage>
</organism>
<reference evidence="1 2" key="1">
    <citation type="submission" date="2019-03" db="EMBL/GenBank/DDBJ databases">
        <title>Novel species of Flavobacterium.</title>
        <authorList>
            <person name="Liu Q."/>
            <person name="Xin Y.-H."/>
        </authorList>
    </citation>
    <scope>NUCLEOTIDE SEQUENCE [LARGE SCALE GENOMIC DNA]</scope>
    <source>
        <strain evidence="1 2">LB3P52</strain>
    </source>
</reference>
<sequence length="240" mass="28876">MRNQIEHLVDNRNIYLWQQMNKKFNIFILESFEPNYSINIKKKKLFRKTKVFISVLSSDLCPASFTHELLHLYLTSMKILIGDDLIELIFKNENLYRIFSRDLRNHVSNCLEHIKMLPLYSELGYENEKFISDYSTEKMTPKEMNNLEFGFSNIFLLDRGAVDFYIGKFFAMKACNNTTIDYENYYTKMKNLDFKLFNILDEFWLSWINYDITKTKNNYNSLLYKFTTDLNFWINSKAIL</sequence>
<accession>A0A4R5F1T6</accession>
<protein>
    <submittedName>
        <fullName evidence="1">Uncharacterized protein</fullName>
    </submittedName>
</protein>
<dbReference type="RefSeq" id="WP_131917521.1">
    <property type="nucleotide sequence ID" value="NZ_SMLG01000037.1"/>
</dbReference>
<dbReference type="OrthoDB" id="1123391at2"/>
<keyword evidence="2" id="KW-1185">Reference proteome</keyword>
<dbReference type="AlphaFoldDB" id="A0A4R5F1T6"/>
<name>A0A4R5F1T6_9FLAO</name>
<evidence type="ECO:0000313" key="1">
    <source>
        <dbReference type="EMBL" id="TDE41411.1"/>
    </source>
</evidence>